<comment type="caution">
    <text evidence="1">The sequence shown here is derived from an EMBL/GenBank/DDBJ whole genome shotgun (WGS) entry which is preliminary data.</text>
</comment>
<protein>
    <submittedName>
        <fullName evidence="1">Uncharacterized protein</fullName>
    </submittedName>
</protein>
<evidence type="ECO:0000313" key="1">
    <source>
        <dbReference type="EMBL" id="CAK0818123.1"/>
    </source>
</evidence>
<gene>
    <name evidence="1" type="ORF">PCOR1329_LOCUS20492</name>
</gene>
<accession>A0ABN9RGE1</accession>
<organism evidence="1 2">
    <name type="scientific">Prorocentrum cordatum</name>
    <dbReference type="NCBI Taxonomy" id="2364126"/>
    <lineage>
        <taxon>Eukaryota</taxon>
        <taxon>Sar</taxon>
        <taxon>Alveolata</taxon>
        <taxon>Dinophyceae</taxon>
        <taxon>Prorocentrales</taxon>
        <taxon>Prorocentraceae</taxon>
        <taxon>Prorocentrum</taxon>
    </lineage>
</organism>
<dbReference type="Proteomes" id="UP001189429">
    <property type="component" value="Unassembled WGS sequence"/>
</dbReference>
<sequence length="128" mass="14558">MAAKPFKFSVFLAAATQSAYIWMVDVWYRLRWTAEAFFETSLLDLVLISFVLCESRRGLLLPRNTMARPNLPLPILLTRFAFMTFLPFASEFFMAGAFIGSAIEGEAERRDGECGCPRKQEYSSNVSH</sequence>
<keyword evidence="2" id="KW-1185">Reference proteome</keyword>
<evidence type="ECO:0000313" key="2">
    <source>
        <dbReference type="Proteomes" id="UP001189429"/>
    </source>
</evidence>
<proteinExistence type="predicted"/>
<name>A0ABN9RGE1_9DINO</name>
<reference evidence="1" key="1">
    <citation type="submission" date="2023-10" db="EMBL/GenBank/DDBJ databases">
        <authorList>
            <person name="Chen Y."/>
            <person name="Shah S."/>
            <person name="Dougan E. K."/>
            <person name="Thang M."/>
            <person name="Chan C."/>
        </authorList>
    </citation>
    <scope>NUCLEOTIDE SEQUENCE [LARGE SCALE GENOMIC DNA]</scope>
</reference>
<dbReference type="EMBL" id="CAUYUJ010006657">
    <property type="protein sequence ID" value="CAK0818123.1"/>
    <property type="molecule type" value="Genomic_DNA"/>
</dbReference>